<evidence type="ECO:0000313" key="3">
    <source>
        <dbReference type="Proteomes" id="UP001209713"/>
    </source>
</evidence>
<gene>
    <name evidence="2" type="ORF">OFY17_05320</name>
</gene>
<keyword evidence="1" id="KW-0732">Signal</keyword>
<feature type="signal peptide" evidence="1">
    <location>
        <begin position="1"/>
        <end position="20"/>
    </location>
</feature>
<comment type="caution">
    <text evidence="2">The sequence shown here is derived from an EMBL/GenBank/DDBJ whole genome shotgun (WGS) entry which is preliminary data.</text>
</comment>
<accession>A0ABT2YRD1</accession>
<dbReference type="Proteomes" id="UP001209713">
    <property type="component" value="Unassembled WGS sequence"/>
</dbReference>
<evidence type="ECO:0000313" key="2">
    <source>
        <dbReference type="EMBL" id="MCV2402305.1"/>
    </source>
</evidence>
<reference evidence="2 3" key="1">
    <citation type="submission" date="2022-10" db="EMBL/GenBank/DDBJ databases">
        <title>Marinomonas transparenta sp. nov. and Marinomonas sargassi sp. nov., isolated from marine alga (Sargassum natans (L.) Gaillon).</title>
        <authorList>
            <person name="Wang Y."/>
        </authorList>
    </citation>
    <scope>NUCLEOTIDE SEQUENCE [LARGE SCALE GENOMIC DNA]</scope>
    <source>
        <strain evidence="2 3">C2222</strain>
    </source>
</reference>
<dbReference type="Pfam" id="PF09839">
    <property type="entry name" value="DUF2066"/>
    <property type="match status" value="1"/>
</dbReference>
<feature type="chain" id="PRO_5045131533" evidence="1">
    <location>
        <begin position="21"/>
        <end position="362"/>
    </location>
</feature>
<proteinExistence type="predicted"/>
<dbReference type="InterPro" id="IPR018642">
    <property type="entry name" value="DUF2066"/>
</dbReference>
<organism evidence="2 3">
    <name type="scientific">Marinomonas sargassi</name>
    <dbReference type="NCBI Taxonomy" id="2984494"/>
    <lineage>
        <taxon>Bacteria</taxon>
        <taxon>Pseudomonadati</taxon>
        <taxon>Pseudomonadota</taxon>
        <taxon>Gammaproteobacteria</taxon>
        <taxon>Oceanospirillales</taxon>
        <taxon>Oceanospirillaceae</taxon>
        <taxon>Marinomonas</taxon>
    </lineage>
</organism>
<evidence type="ECO:0000256" key="1">
    <source>
        <dbReference type="SAM" id="SignalP"/>
    </source>
</evidence>
<name>A0ABT2YRD1_9GAMM</name>
<dbReference type="EMBL" id="JAOVZB010000002">
    <property type="protein sequence ID" value="MCV2402305.1"/>
    <property type="molecule type" value="Genomic_DNA"/>
</dbReference>
<protein>
    <submittedName>
        <fullName evidence="2">DUF2066 domain-containing protein</fullName>
    </submittedName>
</protein>
<keyword evidence="3" id="KW-1185">Reference proteome</keyword>
<sequence>MNFRIFLLFMCVFGASLSNAVPVIGLYEAEIKLPASEPEDKILTKAFGLAVESVLVKVSGDKVAISADLLKEAKSKAPTWVAQHSVASLSELLMSNGELVAGKQVRVAFYEASIDEFLSKNNLPVWGSDRPSSLVWLVNEDNGLRSLSGTKAPSEALNILARASGAIGLPVYAPLLDDEDQRTISTTDVWGFFEDSILKASERYQTDAVAALKISNYVGKVSGGLLVLLKNGETERFDLSGDTLNDVLGLASVHIAKVLSSRYAAVRSSDSINVLDVQVSGVSDYAIMRETQSYLEALGVVKSVNLAQISGENVRFSLEVNGDKERLLNGISLNRLLVRESPSTREVEDNNLIAYQYVGEIK</sequence>
<dbReference type="RefSeq" id="WP_263529685.1">
    <property type="nucleotide sequence ID" value="NZ_JAOVZB010000002.1"/>
</dbReference>